<dbReference type="SUPFAM" id="SSF52058">
    <property type="entry name" value="L domain-like"/>
    <property type="match status" value="1"/>
</dbReference>
<protein>
    <recommendedName>
        <fullName evidence="2">non-specific serine/threonine protein kinase</fullName>
        <ecNumber evidence="2">2.7.11.1</ecNumber>
    </recommendedName>
</protein>
<proteinExistence type="predicted"/>
<keyword evidence="7" id="KW-0812">Transmembrane</keyword>
<dbReference type="InterPro" id="IPR001611">
    <property type="entry name" value="Leu-rich_rpt"/>
</dbReference>
<evidence type="ECO:0000256" key="17">
    <source>
        <dbReference type="ARBA" id="ARBA00047899"/>
    </source>
</evidence>
<dbReference type="InterPro" id="IPR032675">
    <property type="entry name" value="LRR_dom_sf"/>
</dbReference>
<evidence type="ECO:0000256" key="5">
    <source>
        <dbReference type="ARBA" id="ARBA00022614"/>
    </source>
</evidence>
<dbReference type="SUPFAM" id="SSF56112">
    <property type="entry name" value="Protein kinase-like (PK-like)"/>
    <property type="match status" value="1"/>
</dbReference>
<keyword evidence="4" id="KW-0597">Phosphoprotein</keyword>
<evidence type="ECO:0000256" key="13">
    <source>
        <dbReference type="ARBA" id="ARBA00022989"/>
    </source>
</evidence>
<evidence type="ECO:0000256" key="1">
    <source>
        <dbReference type="ARBA" id="ARBA00004479"/>
    </source>
</evidence>
<evidence type="ECO:0000256" key="2">
    <source>
        <dbReference type="ARBA" id="ARBA00012513"/>
    </source>
</evidence>
<comment type="caution">
    <text evidence="19">The sequence shown here is derived from an EMBL/GenBank/DDBJ whole genome shotgun (WGS) entry which is preliminary data.</text>
</comment>
<evidence type="ECO:0000256" key="14">
    <source>
        <dbReference type="ARBA" id="ARBA00023136"/>
    </source>
</evidence>
<evidence type="ECO:0000256" key="8">
    <source>
        <dbReference type="ARBA" id="ARBA00022729"/>
    </source>
</evidence>
<evidence type="ECO:0000256" key="18">
    <source>
        <dbReference type="ARBA" id="ARBA00048679"/>
    </source>
</evidence>
<dbReference type="Gene3D" id="3.80.10.10">
    <property type="entry name" value="Ribonuclease Inhibitor"/>
    <property type="match status" value="1"/>
</dbReference>
<comment type="catalytic activity">
    <reaction evidence="18">
        <text>L-seryl-[protein] + ATP = O-phospho-L-seryl-[protein] + ADP + H(+)</text>
        <dbReference type="Rhea" id="RHEA:17989"/>
        <dbReference type="Rhea" id="RHEA-COMP:9863"/>
        <dbReference type="Rhea" id="RHEA-COMP:11604"/>
        <dbReference type="ChEBI" id="CHEBI:15378"/>
        <dbReference type="ChEBI" id="CHEBI:29999"/>
        <dbReference type="ChEBI" id="CHEBI:30616"/>
        <dbReference type="ChEBI" id="CHEBI:83421"/>
        <dbReference type="ChEBI" id="CHEBI:456216"/>
        <dbReference type="EC" id="2.7.11.1"/>
    </reaction>
</comment>
<evidence type="ECO:0000256" key="15">
    <source>
        <dbReference type="ARBA" id="ARBA00023170"/>
    </source>
</evidence>
<dbReference type="SMART" id="SM00369">
    <property type="entry name" value="LRR_TYP"/>
    <property type="match status" value="3"/>
</dbReference>
<evidence type="ECO:0000313" key="19">
    <source>
        <dbReference type="EMBL" id="RVX04645.1"/>
    </source>
</evidence>
<dbReference type="Proteomes" id="UP000288805">
    <property type="component" value="Unassembled WGS sequence"/>
</dbReference>
<dbReference type="GO" id="GO:0005524">
    <property type="term" value="F:ATP binding"/>
    <property type="evidence" value="ECO:0007669"/>
    <property type="project" value="UniProtKB-KW"/>
</dbReference>
<organism evidence="19 20">
    <name type="scientific">Vitis vinifera</name>
    <name type="common">Grape</name>
    <dbReference type="NCBI Taxonomy" id="29760"/>
    <lineage>
        <taxon>Eukaryota</taxon>
        <taxon>Viridiplantae</taxon>
        <taxon>Streptophyta</taxon>
        <taxon>Embryophyta</taxon>
        <taxon>Tracheophyta</taxon>
        <taxon>Spermatophyta</taxon>
        <taxon>Magnoliopsida</taxon>
        <taxon>eudicotyledons</taxon>
        <taxon>Gunneridae</taxon>
        <taxon>Pentapetalae</taxon>
        <taxon>rosids</taxon>
        <taxon>Vitales</taxon>
        <taxon>Vitaceae</taxon>
        <taxon>Viteae</taxon>
        <taxon>Vitis</taxon>
    </lineage>
</organism>
<dbReference type="GO" id="GO:0016020">
    <property type="term" value="C:membrane"/>
    <property type="evidence" value="ECO:0007669"/>
    <property type="project" value="UniProtKB-SubCell"/>
</dbReference>
<evidence type="ECO:0000256" key="10">
    <source>
        <dbReference type="ARBA" id="ARBA00022741"/>
    </source>
</evidence>
<comment type="catalytic activity">
    <reaction evidence="17">
        <text>L-threonyl-[protein] + ATP = O-phospho-L-threonyl-[protein] + ADP + H(+)</text>
        <dbReference type="Rhea" id="RHEA:46608"/>
        <dbReference type="Rhea" id="RHEA-COMP:11060"/>
        <dbReference type="Rhea" id="RHEA-COMP:11605"/>
        <dbReference type="ChEBI" id="CHEBI:15378"/>
        <dbReference type="ChEBI" id="CHEBI:30013"/>
        <dbReference type="ChEBI" id="CHEBI:30616"/>
        <dbReference type="ChEBI" id="CHEBI:61977"/>
        <dbReference type="ChEBI" id="CHEBI:456216"/>
        <dbReference type="EC" id="2.7.11.1"/>
    </reaction>
</comment>
<dbReference type="PANTHER" id="PTHR48053">
    <property type="entry name" value="LEUCINE RICH REPEAT FAMILY PROTEIN, EXPRESSED"/>
    <property type="match status" value="1"/>
</dbReference>
<dbReference type="AlphaFoldDB" id="A0A438J6Q4"/>
<dbReference type="GO" id="GO:0004674">
    <property type="term" value="F:protein serine/threonine kinase activity"/>
    <property type="evidence" value="ECO:0007669"/>
    <property type="project" value="UniProtKB-KW"/>
</dbReference>
<evidence type="ECO:0000256" key="7">
    <source>
        <dbReference type="ARBA" id="ARBA00022692"/>
    </source>
</evidence>
<dbReference type="Pfam" id="PF00560">
    <property type="entry name" value="LRR_1"/>
    <property type="match status" value="3"/>
</dbReference>
<dbReference type="PROSITE" id="PS51450">
    <property type="entry name" value="LRR"/>
    <property type="match status" value="2"/>
</dbReference>
<sequence length="416" mass="46215">MTKEALALLTWKASLDNQLDLSSLLGLDAILAIIGSEGLIPPSIGNLRNLTTLSLSNNELFGSIPQEIGLLRSLNILELSYNNLTGPIPHSIANNLTGLIPHFIGNLTSLMILDIHETKLSGSIPQEIGLLRSLENLDLSMNDLSEIGLLRSLLVLELGGNDLTGPIPPSWFNTNFHRKLVQLNCFVPFNSTKLSGVIPPDMNNITHFEIFAVRRDSTAAGELQYLETLNLSHNGLSGTIPHTFDHLMSLTVADISYNQLEGPLPNIKAFTPFEAFKNNKGLCGNNVTHLKPCSASRKKANKFLKRKTKSPKADVEDLFAIWGHDGELLYEQIIQGTEKFQFETVHWHWRKWYCYKAELPTGRIVAVKKLHSSEDGAMADLKAFKSEIHALTQIRHRNIVKLYGFSSFAENSFLGL</sequence>
<keyword evidence="8" id="KW-0732">Signal</keyword>
<dbReference type="EC" id="2.7.11.1" evidence="2"/>
<evidence type="ECO:0000256" key="16">
    <source>
        <dbReference type="ARBA" id="ARBA00023180"/>
    </source>
</evidence>
<keyword evidence="12" id="KW-0067">ATP-binding</keyword>
<keyword evidence="6" id="KW-0808">Transferase</keyword>
<keyword evidence="16" id="KW-0325">Glycoprotein</keyword>
<keyword evidence="10" id="KW-0547">Nucleotide-binding</keyword>
<evidence type="ECO:0000256" key="6">
    <source>
        <dbReference type="ARBA" id="ARBA00022679"/>
    </source>
</evidence>
<dbReference type="InterPro" id="IPR003591">
    <property type="entry name" value="Leu-rich_rpt_typical-subtyp"/>
</dbReference>
<keyword evidence="11 19" id="KW-0418">Kinase</keyword>
<name>A0A438J6Q4_VITVI</name>
<dbReference type="InterPro" id="IPR051716">
    <property type="entry name" value="Plant_RL_S/T_kinase"/>
</dbReference>
<keyword evidence="5" id="KW-0433">Leucine-rich repeat</keyword>
<comment type="subcellular location">
    <subcellularLocation>
        <location evidence="1">Membrane</location>
        <topology evidence="1">Single-pass type I membrane protein</topology>
    </subcellularLocation>
</comment>
<evidence type="ECO:0000256" key="11">
    <source>
        <dbReference type="ARBA" id="ARBA00022777"/>
    </source>
</evidence>
<dbReference type="EMBL" id="QGNW01000060">
    <property type="protein sequence ID" value="RVX04645.1"/>
    <property type="molecule type" value="Genomic_DNA"/>
</dbReference>
<accession>A0A438J6Q4</accession>
<dbReference type="FunFam" id="3.30.200.20:FF:000309">
    <property type="entry name" value="Leucine-rich repeat receptor protein kinase MSP1"/>
    <property type="match status" value="1"/>
</dbReference>
<keyword evidence="13" id="KW-1133">Transmembrane helix</keyword>
<evidence type="ECO:0000256" key="9">
    <source>
        <dbReference type="ARBA" id="ARBA00022737"/>
    </source>
</evidence>
<evidence type="ECO:0000256" key="12">
    <source>
        <dbReference type="ARBA" id="ARBA00022840"/>
    </source>
</evidence>
<evidence type="ECO:0000256" key="4">
    <source>
        <dbReference type="ARBA" id="ARBA00022553"/>
    </source>
</evidence>
<reference evidence="19 20" key="1">
    <citation type="journal article" date="2018" name="PLoS Genet.">
        <title>Population sequencing reveals clonal diversity and ancestral inbreeding in the grapevine cultivar Chardonnay.</title>
        <authorList>
            <person name="Roach M.J."/>
            <person name="Johnson D.L."/>
            <person name="Bohlmann J."/>
            <person name="van Vuuren H.J."/>
            <person name="Jones S.J."/>
            <person name="Pretorius I.S."/>
            <person name="Schmidt S.A."/>
            <person name="Borneman A.R."/>
        </authorList>
    </citation>
    <scope>NUCLEOTIDE SEQUENCE [LARGE SCALE GENOMIC DNA]</scope>
    <source>
        <strain evidence="20">cv. Chardonnay</strain>
        <tissue evidence="19">Leaf</tissue>
    </source>
</reference>
<keyword evidence="15 19" id="KW-0675">Receptor</keyword>
<dbReference type="PRINTS" id="PR00019">
    <property type="entry name" value="LEURICHRPT"/>
</dbReference>
<dbReference type="InterPro" id="IPR011009">
    <property type="entry name" value="Kinase-like_dom_sf"/>
</dbReference>
<dbReference type="PANTHER" id="PTHR48053:SF168">
    <property type="entry name" value="LRR RECEPTOR-LIKE KINASE FAMILY PROTEIN"/>
    <property type="match status" value="1"/>
</dbReference>
<keyword evidence="14" id="KW-0472">Membrane</keyword>
<keyword evidence="9" id="KW-0677">Repeat</keyword>
<keyword evidence="3" id="KW-0723">Serine/threonine-protein kinase</keyword>
<dbReference type="Gene3D" id="3.30.200.20">
    <property type="entry name" value="Phosphorylase Kinase, domain 1"/>
    <property type="match status" value="1"/>
</dbReference>
<gene>
    <name evidence="19" type="primary">MIK2_43</name>
    <name evidence="19" type="ORF">CK203_023339</name>
</gene>
<evidence type="ECO:0000256" key="3">
    <source>
        <dbReference type="ARBA" id="ARBA00022527"/>
    </source>
</evidence>
<evidence type="ECO:0000313" key="20">
    <source>
        <dbReference type="Proteomes" id="UP000288805"/>
    </source>
</evidence>